<dbReference type="AlphaFoldDB" id="A0A3P3G0Y5"/>
<comment type="caution">
    <text evidence="4">The sequence shown here is derived from an EMBL/GenBank/DDBJ whole genome shotgun (WGS) entry which is preliminary data.</text>
</comment>
<reference evidence="4 5" key="1">
    <citation type="submission" date="2018-11" db="EMBL/GenBank/DDBJ databases">
        <title>the genome of Mesorhizobium tamadayense DSM 28320.</title>
        <authorList>
            <person name="Gao J."/>
        </authorList>
    </citation>
    <scope>NUCLEOTIDE SEQUENCE [LARGE SCALE GENOMIC DNA]</scope>
    <source>
        <strain evidence="4 5">DSM 28320</strain>
    </source>
</reference>
<accession>A0A3P3G0Y5</accession>
<feature type="domain" description="HTH araC/xylS-type" evidence="3">
    <location>
        <begin position="228"/>
        <end position="326"/>
    </location>
</feature>
<dbReference type="GO" id="GO:0043565">
    <property type="term" value="F:sequence-specific DNA binding"/>
    <property type="evidence" value="ECO:0007669"/>
    <property type="project" value="InterPro"/>
</dbReference>
<dbReference type="InterPro" id="IPR002818">
    <property type="entry name" value="DJ-1/PfpI"/>
</dbReference>
<gene>
    <name evidence="4" type="ORF">EH240_08015</name>
</gene>
<evidence type="ECO:0000313" key="4">
    <source>
        <dbReference type="EMBL" id="RRI04407.1"/>
    </source>
</evidence>
<name>A0A3P3G0Y5_9HYPH</name>
<evidence type="ECO:0000313" key="5">
    <source>
        <dbReference type="Proteomes" id="UP000273786"/>
    </source>
</evidence>
<dbReference type="Gene3D" id="1.10.10.60">
    <property type="entry name" value="Homeodomain-like"/>
    <property type="match status" value="1"/>
</dbReference>
<sequence length="326" mass="34834">MIKSEKPTIFRSEREPLKVTFLVFSGSSIMCVASAVDPLRAANRISGETLFDFKLVSVTGEAPVTTCGLPVAVSGRFDAAEPTDMLVIVAGFGTQNYATSALLAGLRRAARAARACGGVEAGTWLVARAGLLEGRSATTHWEDMEDFSAAFPGVDVRPDRYVIDGPVFTSGGASPTFDLMLHLVRTRLGMAAALDVASVFIYDQARAATDAQPLVSLGRLDGYDPRLAQAIRLMEAHVDRPLTIDAVAKRAGVTARTLESIFRKSIGETPGAYYLRLRLGAARRLVVDTRIAMADIAGRTGFSSASAFSRAFSRAFGEAPVRLRRG</sequence>
<dbReference type="InterPro" id="IPR029062">
    <property type="entry name" value="Class_I_gatase-like"/>
</dbReference>
<dbReference type="SUPFAM" id="SSF52317">
    <property type="entry name" value="Class I glutamine amidotransferase-like"/>
    <property type="match status" value="1"/>
</dbReference>
<evidence type="ECO:0000256" key="1">
    <source>
        <dbReference type="ARBA" id="ARBA00023015"/>
    </source>
</evidence>
<dbReference type="InterPro" id="IPR009057">
    <property type="entry name" value="Homeodomain-like_sf"/>
</dbReference>
<evidence type="ECO:0000256" key="2">
    <source>
        <dbReference type="ARBA" id="ARBA00023163"/>
    </source>
</evidence>
<dbReference type="GO" id="GO:0003700">
    <property type="term" value="F:DNA-binding transcription factor activity"/>
    <property type="evidence" value="ECO:0007669"/>
    <property type="project" value="InterPro"/>
</dbReference>
<dbReference type="CDD" id="cd03136">
    <property type="entry name" value="GATase1_AraC_ArgR_like"/>
    <property type="match status" value="1"/>
</dbReference>
<dbReference type="SMART" id="SM00342">
    <property type="entry name" value="HTH_ARAC"/>
    <property type="match status" value="1"/>
</dbReference>
<evidence type="ECO:0000259" key="3">
    <source>
        <dbReference type="PROSITE" id="PS01124"/>
    </source>
</evidence>
<dbReference type="EMBL" id="RQXT01000007">
    <property type="protein sequence ID" value="RRI04407.1"/>
    <property type="molecule type" value="Genomic_DNA"/>
</dbReference>
<dbReference type="SUPFAM" id="SSF46689">
    <property type="entry name" value="Homeodomain-like"/>
    <property type="match status" value="2"/>
</dbReference>
<dbReference type="InterPro" id="IPR052158">
    <property type="entry name" value="INH-QAR"/>
</dbReference>
<dbReference type="InterPro" id="IPR018060">
    <property type="entry name" value="HTH_AraC"/>
</dbReference>
<dbReference type="Proteomes" id="UP000273786">
    <property type="component" value="Unassembled WGS sequence"/>
</dbReference>
<keyword evidence="5" id="KW-1185">Reference proteome</keyword>
<dbReference type="Pfam" id="PF12833">
    <property type="entry name" value="HTH_18"/>
    <property type="match status" value="1"/>
</dbReference>
<keyword evidence="2" id="KW-0804">Transcription</keyword>
<protein>
    <submittedName>
        <fullName evidence="4">GlxA family transcriptional regulator</fullName>
    </submittedName>
</protein>
<dbReference type="PANTHER" id="PTHR43130:SF3">
    <property type="entry name" value="HTH-TYPE TRANSCRIPTIONAL REGULATOR RV1931C"/>
    <property type="match status" value="1"/>
</dbReference>
<dbReference type="Gene3D" id="3.40.50.880">
    <property type="match status" value="1"/>
</dbReference>
<dbReference type="RefSeq" id="WP_124996956.1">
    <property type="nucleotide sequence ID" value="NZ_RQXT01000007.1"/>
</dbReference>
<organism evidence="4 5">
    <name type="scientific">Mesorhizobium tamadayense</name>
    <dbReference type="NCBI Taxonomy" id="425306"/>
    <lineage>
        <taxon>Bacteria</taxon>
        <taxon>Pseudomonadati</taxon>
        <taxon>Pseudomonadota</taxon>
        <taxon>Alphaproteobacteria</taxon>
        <taxon>Hyphomicrobiales</taxon>
        <taxon>Phyllobacteriaceae</taxon>
        <taxon>Mesorhizobium</taxon>
    </lineage>
</organism>
<dbReference type="PANTHER" id="PTHR43130">
    <property type="entry name" value="ARAC-FAMILY TRANSCRIPTIONAL REGULATOR"/>
    <property type="match status" value="1"/>
</dbReference>
<keyword evidence="1" id="KW-0805">Transcription regulation</keyword>
<dbReference type="Pfam" id="PF01965">
    <property type="entry name" value="DJ-1_PfpI"/>
    <property type="match status" value="1"/>
</dbReference>
<dbReference type="PROSITE" id="PS01124">
    <property type="entry name" value="HTH_ARAC_FAMILY_2"/>
    <property type="match status" value="1"/>
</dbReference>
<dbReference type="OrthoDB" id="9793422at2"/>
<proteinExistence type="predicted"/>